<keyword evidence="2" id="KW-1185">Reference proteome</keyword>
<sequence>MVSITILATLPQLRPTGCPSQENCKEASSQQLLLLYLALLLSSIGSGGRRPCVVTFAADQIDMSKSKVKPRKWNFFNWYAFCLGMGSLAALTIVVYVQDNVGWGLGFGIPTIAMAISVIAFVVGSPLYRKVKPKGSPFVRLAQVVVAAVKKRNEAAPKDAAMLYENRELDADISNNGRLLHSDQYKWFDRAAIVTEDDDKDINSPNLWRLATVHRVEEVKCIIRILPIWAAGILIGASHQGSFVIVQAGSMDRYLSPSFQIPPASMSIFTSLTLVIGLILYERLFVPFARWLTKNPAGITYLQRIGIGLTFHILATIVAALVEIKRKKVAAHHGLLEKPTAIIPISVFWLLPQFCLEGIGEVFASVGHLEFFYDQSPESMRSTAAALYWIVRSIGDYTGSLIVSLVHKYTQKNGEWLPDRNLNRGKLENYYWLVSGIQAFNLVYYVACAWYYTYKPLEEAAETKVEGDEELATGKNMVKFGDSESLETVKAMLERDPSLVKQTTLYDRHSALHVAAANGQIEIIRPLSHDQRTNRNGIFFFLLVSQQTELAANKSKGQSWYPGFNLALIPDGLPEDHPRLGDQLMEMFDALEAMTKPLFREMLVSGTRRSPMTCVIADGILGFTIDVAKEIGMPVICLRTISPCFLWIIFCLPKPIETGEIPFKSEFWGIVDGGGDNGGLWIVKGHFCPKNVQFADIGPPSKQF</sequence>
<comment type="caution">
    <text evidence="1">The sequence shown here is derived from an EMBL/GenBank/DDBJ whole genome shotgun (WGS) entry which is preliminary data.</text>
</comment>
<name>A0ACC0P2E4_RHOML</name>
<gene>
    <name evidence="1" type="ORF">RHMOL_Rhmol04G0164600</name>
</gene>
<proteinExistence type="predicted"/>
<accession>A0ACC0P2E4</accession>
<dbReference type="Proteomes" id="UP001062846">
    <property type="component" value="Chromosome 4"/>
</dbReference>
<organism evidence="1 2">
    <name type="scientific">Rhododendron molle</name>
    <name type="common">Chinese azalea</name>
    <name type="synonym">Azalea mollis</name>
    <dbReference type="NCBI Taxonomy" id="49168"/>
    <lineage>
        <taxon>Eukaryota</taxon>
        <taxon>Viridiplantae</taxon>
        <taxon>Streptophyta</taxon>
        <taxon>Embryophyta</taxon>
        <taxon>Tracheophyta</taxon>
        <taxon>Spermatophyta</taxon>
        <taxon>Magnoliopsida</taxon>
        <taxon>eudicotyledons</taxon>
        <taxon>Gunneridae</taxon>
        <taxon>Pentapetalae</taxon>
        <taxon>asterids</taxon>
        <taxon>Ericales</taxon>
        <taxon>Ericaceae</taxon>
        <taxon>Ericoideae</taxon>
        <taxon>Rhodoreae</taxon>
        <taxon>Rhododendron</taxon>
    </lineage>
</organism>
<protein>
    <submittedName>
        <fullName evidence="1">Uncharacterized protein</fullName>
    </submittedName>
</protein>
<evidence type="ECO:0000313" key="1">
    <source>
        <dbReference type="EMBL" id="KAI8559336.1"/>
    </source>
</evidence>
<evidence type="ECO:0000313" key="2">
    <source>
        <dbReference type="Proteomes" id="UP001062846"/>
    </source>
</evidence>
<reference evidence="1" key="1">
    <citation type="submission" date="2022-02" db="EMBL/GenBank/DDBJ databases">
        <title>Plant Genome Project.</title>
        <authorList>
            <person name="Zhang R.-G."/>
        </authorList>
    </citation>
    <scope>NUCLEOTIDE SEQUENCE</scope>
    <source>
        <strain evidence="1">AT1</strain>
    </source>
</reference>
<dbReference type="EMBL" id="CM046391">
    <property type="protein sequence ID" value="KAI8559336.1"/>
    <property type="molecule type" value="Genomic_DNA"/>
</dbReference>